<evidence type="ECO:0000256" key="2">
    <source>
        <dbReference type="ARBA" id="ARBA00009726"/>
    </source>
</evidence>
<reference evidence="10" key="1">
    <citation type="submission" date="2021-01" db="EMBL/GenBank/DDBJ databases">
        <authorList>
            <consortium name="Genoscope - CEA"/>
            <person name="William W."/>
        </authorList>
    </citation>
    <scope>NUCLEOTIDE SEQUENCE</scope>
</reference>
<name>A0A8S1Q9K5_PARPR</name>
<sequence>MEFQNFINEEFLKVEIMFIVIIQEKDQQIIALKIWGVLSKPQYQKRRKTEREKAGFFVKTLILMLYLYFRQNYTGKLQFVTYYPGGGFGIMLLIAIWNTLIGKFLMKYQQTILKEKDKRTNCAIQIFSQIKFIKINVFEQFFREKLFKLRQIEIDITRKRYFGTSIMHLLLGHQLSDGSTFLIISLFQMLQQPFLQLSIAINEVMATNIS</sequence>
<keyword evidence="4" id="KW-0547">Nucleotide-binding</keyword>
<evidence type="ECO:0000313" key="10">
    <source>
        <dbReference type="EMBL" id="CAD8112426.1"/>
    </source>
</evidence>
<comment type="caution">
    <text evidence="10">The sequence shown here is derived from an EMBL/GenBank/DDBJ whole genome shotgun (WGS) entry which is preliminary data.</text>
</comment>
<dbReference type="InterPro" id="IPR050173">
    <property type="entry name" value="ABC_transporter_C-like"/>
</dbReference>
<evidence type="ECO:0000256" key="5">
    <source>
        <dbReference type="ARBA" id="ARBA00022840"/>
    </source>
</evidence>
<evidence type="ECO:0000259" key="9">
    <source>
        <dbReference type="PROSITE" id="PS50929"/>
    </source>
</evidence>
<dbReference type="GO" id="GO:0016020">
    <property type="term" value="C:membrane"/>
    <property type="evidence" value="ECO:0007669"/>
    <property type="project" value="UniProtKB-SubCell"/>
</dbReference>
<keyword evidence="7 8" id="KW-0472">Membrane</keyword>
<keyword evidence="11" id="KW-1185">Reference proteome</keyword>
<keyword evidence="3 8" id="KW-0812">Transmembrane</keyword>
<dbReference type="PANTHER" id="PTHR24223">
    <property type="entry name" value="ATP-BINDING CASSETTE SUB-FAMILY C"/>
    <property type="match status" value="1"/>
</dbReference>
<protein>
    <recommendedName>
        <fullName evidence="9">ABC transmembrane type-1 domain-containing protein</fullName>
    </recommendedName>
</protein>
<gene>
    <name evidence="10" type="ORF">PPRIM_AZ9-3.1.T1510070</name>
</gene>
<feature type="transmembrane region" description="Helical" evidence="8">
    <location>
        <begin position="54"/>
        <end position="69"/>
    </location>
</feature>
<proteinExistence type="inferred from homology"/>
<feature type="domain" description="ABC transmembrane type-1" evidence="9">
    <location>
        <begin position="87"/>
        <end position="172"/>
    </location>
</feature>
<keyword evidence="5" id="KW-0067">ATP-binding</keyword>
<evidence type="ECO:0000256" key="1">
    <source>
        <dbReference type="ARBA" id="ARBA00004141"/>
    </source>
</evidence>
<dbReference type="AlphaFoldDB" id="A0A8S1Q9K5"/>
<comment type="subcellular location">
    <subcellularLocation>
        <location evidence="1">Membrane</location>
        <topology evidence="1">Multi-pass membrane protein</topology>
    </subcellularLocation>
</comment>
<dbReference type="GO" id="GO:0140359">
    <property type="term" value="F:ABC-type transporter activity"/>
    <property type="evidence" value="ECO:0007669"/>
    <property type="project" value="InterPro"/>
</dbReference>
<evidence type="ECO:0000256" key="4">
    <source>
        <dbReference type="ARBA" id="ARBA00022741"/>
    </source>
</evidence>
<accession>A0A8S1Q9K5</accession>
<dbReference type="EMBL" id="CAJJDM010000156">
    <property type="protein sequence ID" value="CAD8112426.1"/>
    <property type="molecule type" value="Genomic_DNA"/>
</dbReference>
<dbReference type="PANTHER" id="PTHR24223:SF456">
    <property type="entry name" value="MULTIDRUG RESISTANCE-ASSOCIATED PROTEIN LETHAL(2)03659"/>
    <property type="match status" value="1"/>
</dbReference>
<evidence type="ECO:0000256" key="8">
    <source>
        <dbReference type="SAM" id="Phobius"/>
    </source>
</evidence>
<evidence type="ECO:0000256" key="3">
    <source>
        <dbReference type="ARBA" id="ARBA00022692"/>
    </source>
</evidence>
<keyword evidence="6 8" id="KW-1133">Transmembrane helix</keyword>
<evidence type="ECO:0000256" key="7">
    <source>
        <dbReference type="ARBA" id="ARBA00023136"/>
    </source>
</evidence>
<evidence type="ECO:0000256" key="6">
    <source>
        <dbReference type="ARBA" id="ARBA00022989"/>
    </source>
</evidence>
<dbReference type="Proteomes" id="UP000688137">
    <property type="component" value="Unassembled WGS sequence"/>
</dbReference>
<feature type="transmembrane region" description="Helical" evidence="8">
    <location>
        <begin position="81"/>
        <end position="106"/>
    </location>
</feature>
<evidence type="ECO:0000313" key="11">
    <source>
        <dbReference type="Proteomes" id="UP000688137"/>
    </source>
</evidence>
<dbReference type="PROSITE" id="PS50929">
    <property type="entry name" value="ABC_TM1F"/>
    <property type="match status" value="1"/>
</dbReference>
<dbReference type="GO" id="GO:0005524">
    <property type="term" value="F:ATP binding"/>
    <property type="evidence" value="ECO:0007669"/>
    <property type="project" value="UniProtKB-KW"/>
</dbReference>
<comment type="similarity">
    <text evidence="2">Belongs to the ABC transporter superfamily. ABCC family. Conjugate transporter (TC 3.A.1.208) subfamily.</text>
</comment>
<organism evidence="10 11">
    <name type="scientific">Paramecium primaurelia</name>
    <dbReference type="NCBI Taxonomy" id="5886"/>
    <lineage>
        <taxon>Eukaryota</taxon>
        <taxon>Sar</taxon>
        <taxon>Alveolata</taxon>
        <taxon>Ciliophora</taxon>
        <taxon>Intramacronucleata</taxon>
        <taxon>Oligohymenophorea</taxon>
        <taxon>Peniculida</taxon>
        <taxon>Parameciidae</taxon>
        <taxon>Paramecium</taxon>
    </lineage>
</organism>
<dbReference type="InterPro" id="IPR011527">
    <property type="entry name" value="ABC1_TM_dom"/>
</dbReference>